<feature type="transmembrane region" description="Helical" evidence="1">
    <location>
        <begin position="12"/>
        <end position="28"/>
    </location>
</feature>
<evidence type="ECO:0008006" key="4">
    <source>
        <dbReference type="Google" id="ProtNLM"/>
    </source>
</evidence>
<dbReference type="EMBL" id="CP034464">
    <property type="protein sequence ID" value="AZP11241.1"/>
    <property type="molecule type" value="Genomic_DNA"/>
</dbReference>
<name>A0A3S9HGJ9_9BURK</name>
<keyword evidence="3" id="KW-1185">Reference proteome</keyword>
<dbReference type="Proteomes" id="UP000275663">
    <property type="component" value="Chromosome"/>
</dbReference>
<feature type="transmembrane region" description="Helical" evidence="1">
    <location>
        <begin position="40"/>
        <end position="57"/>
    </location>
</feature>
<keyword evidence="1" id="KW-1133">Transmembrane helix</keyword>
<dbReference type="KEGG" id="upv:EJN92_04015"/>
<reference evidence="2 3" key="1">
    <citation type="journal article" date="2011" name="Int. J. Syst. Evol. Microbiol.">
        <title>Description of Undibacterium oligocarboniphilum sp. nov., isolated from purified water, and Undibacterium pigrum strain CCUG 49012 as the type strain of Undibacterium parvum sp. nov., and emended descriptions of the genus Undibacterium and the species Undibacterium pigrum.</title>
        <authorList>
            <person name="Eder W."/>
            <person name="Wanner G."/>
            <person name="Ludwig W."/>
            <person name="Busse H.J."/>
            <person name="Ziemke-Kageler F."/>
            <person name="Lang E."/>
        </authorList>
    </citation>
    <scope>NUCLEOTIDE SEQUENCE [LARGE SCALE GENOMIC DNA]</scope>
    <source>
        <strain evidence="2 3">DSM 23061</strain>
    </source>
</reference>
<proteinExistence type="predicted"/>
<feature type="transmembrane region" description="Helical" evidence="1">
    <location>
        <begin position="102"/>
        <end position="122"/>
    </location>
</feature>
<evidence type="ECO:0000256" key="1">
    <source>
        <dbReference type="SAM" id="Phobius"/>
    </source>
</evidence>
<feature type="transmembrane region" description="Helical" evidence="1">
    <location>
        <begin position="63"/>
        <end position="81"/>
    </location>
</feature>
<accession>A0A3S9HGJ9</accession>
<dbReference type="AlphaFoldDB" id="A0A3S9HGJ9"/>
<feature type="transmembrane region" description="Helical" evidence="1">
    <location>
        <begin position="134"/>
        <end position="151"/>
    </location>
</feature>
<sequence>MLAQILANTPRWVWILLIALLYLGLSQTRNRRVSMKKITIMPLAMLGFSLFGTYSAFGSDGLILLTWLAAGALVFAWVFSVPLSGNIHYDAPSQTFNLPGSWVPMVLILGIFLTKYVVGAIAANNAALLHELSFSLSFSALYGAFSGAFLARAARFWRLASQTPDLSAAATALKS</sequence>
<dbReference type="InterPro" id="IPR046730">
    <property type="entry name" value="DUF6622"/>
</dbReference>
<evidence type="ECO:0000313" key="2">
    <source>
        <dbReference type="EMBL" id="AZP11241.1"/>
    </source>
</evidence>
<evidence type="ECO:0000313" key="3">
    <source>
        <dbReference type="Proteomes" id="UP000275663"/>
    </source>
</evidence>
<dbReference type="Pfam" id="PF20327">
    <property type="entry name" value="DUF6622"/>
    <property type="match status" value="1"/>
</dbReference>
<organism evidence="2 3">
    <name type="scientific">Undibacterium parvum</name>
    <dbReference type="NCBI Taxonomy" id="401471"/>
    <lineage>
        <taxon>Bacteria</taxon>
        <taxon>Pseudomonadati</taxon>
        <taxon>Pseudomonadota</taxon>
        <taxon>Betaproteobacteria</taxon>
        <taxon>Burkholderiales</taxon>
        <taxon>Oxalobacteraceae</taxon>
        <taxon>Undibacterium</taxon>
    </lineage>
</organism>
<keyword evidence="1" id="KW-0472">Membrane</keyword>
<protein>
    <recommendedName>
        <fullName evidence="4">Tat pathway signal sequence</fullName>
    </recommendedName>
</protein>
<gene>
    <name evidence="2" type="ORF">EJN92_04015</name>
</gene>
<dbReference type="OrthoDB" id="3034721at2"/>
<keyword evidence="1" id="KW-0812">Transmembrane</keyword>